<dbReference type="Proteomes" id="UP001296776">
    <property type="component" value="Unassembled WGS sequence"/>
</dbReference>
<dbReference type="Gene3D" id="2.40.40.10">
    <property type="entry name" value="RlpA-like domain"/>
    <property type="match status" value="1"/>
</dbReference>
<dbReference type="GO" id="GO:0071555">
    <property type="term" value="P:cell wall organization"/>
    <property type="evidence" value="ECO:0007669"/>
    <property type="project" value="UniProtKB-KW"/>
</dbReference>
<dbReference type="InterPro" id="IPR009009">
    <property type="entry name" value="RlpA-like_DPBB"/>
</dbReference>
<evidence type="ECO:0000256" key="2">
    <source>
        <dbReference type="ARBA" id="ARBA00023316"/>
    </source>
</evidence>
<dbReference type="EC" id="4.2.2.-" evidence="3"/>
<evidence type="ECO:0000313" key="6">
    <source>
        <dbReference type="EMBL" id="MBK1706031.1"/>
    </source>
</evidence>
<dbReference type="InterPro" id="IPR034718">
    <property type="entry name" value="RlpA"/>
</dbReference>
<protein>
    <recommendedName>
        <fullName evidence="3">Endolytic peptidoglycan transglycosylase RlpA</fullName>
        <ecNumber evidence="3">4.2.2.-</ecNumber>
    </recommendedName>
</protein>
<dbReference type="EMBL" id="NRSJ01000032">
    <property type="protein sequence ID" value="MBK1706031.1"/>
    <property type="molecule type" value="Genomic_DNA"/>
</dbReference>
<dbReference type="NCBIfam" id="TIGR00413">
    <property type="entry name" value="rlpA"/>
    <property type="match status" value="1"/>
</dbReference>
<sequence>MAEGRPGAASERRKWICDGYAARIGSALGCEIGKASFYGKGFHGRTTPSGEAFDAQALTAAHRTLPFGTVLRVERLSNGRSIRVRVNDRGPQARNRALDLSKAAMKRLGGVSDGVVRVRYCVE</sequence>
<dbReference type="PANTHER" id="PTHR34183">
    <property type="entry name" value="ENDOLYTIC PEPTIDOGLYCAN TRANSGLYCOSYLASE RLPA"/>
    <property type="match status" value="1"/>
</dbReference>
<comment type="function">
    <text evidence="3">Lytic transglycosylase with a strong preference for naked glycan strands that lack stem peptides.</text>
</comment>
<comment type="caution">
    <text evidence="6">The sequence shown here is derived from an EMBL/GenBank/DDBJ whole genome shotgun (WGS) entry which is preliminary data.</text>
</comment>
<proteinExistence type="inferred from homology"/>
<reference evidence="6" key="1">
    <citation type="submission" date="2017-08" db="EMBL/GenBank/DDBJ databases">
        <authorList>
            <person name="Imhoff J.F."/>
            <person name="Rahn T."/>
            <person name="Kuenzel S."/>
            <person name="Neulinger S.C."/>
        </authorList>
    </citation>
    <scope>NUCLEOTIDE SEQUENCE</scope>
    <source>
        <strain evidence="6">DSM 11080</strain>
    </source>
</reference>
<dbReference type="HAMAP" id="MF_02071">
    <property type="entry name" value="RlpA"/>
    <property type="match status" value="1"/>
</dbReference>
<accession>A0AAJ0U689</accession>
<dbReference type="RefSeq" id="WP_200347435.1">
    <property type="nucleotide sequence ID" value="NZ_NRSJ01000032.1"/>
</dbReference>
<dbReference type="Pfam" id="PF03330">
    <property type="entry name" value="DPBB_1"/>
    <property type="match status" value="1"/>
</dbReference>
<dbReference type="SUPFAM" id="SSF50685">
    <property type="entry name" value="Barwin-like endoglucanases"/>
    <property type="match status" value="1"/>
</dbReference>
<dbReference type="InterPro" id="IPR012997">
    <property type="entry name" value="RplA"/>
</dbReference>
<dbReference type="InterPro" id="IPR036908">
    <property type="entry name" value="RlpA-like_sf"/>
</dbReference>
<comment type="similarity">
    <text evidence="3 4">Belongs to the RlpA family.</text>
</comment>
<evidence type="ECO:0000256" key="1">
    <source>
        <dbReference type="ARBA" id="ARBA00023239"/>
    </source>
</evidence>
<evidence type="ECO:0000313" key="7">
    <source>
        <dbReference type="Proteomes" id="UP001296776"/>
    </source>
</evidence>
<keyword evidence="2 3" id="KW-0961">Cell wall biogenesis/degradation</keyword>
<organism evidence="6 7">
    <name type="scientific">Halochromatium glycolicum</name>
    <dbReference type="NCBI Taxonomy" id="85075"/>
    <lineage>
        <taxon>Bacteria</taxon>
        <taxon>Pseudomonadati</taxon>
        <taxon>Pseudomonadota</taxon>
        <taxon>Gammaproteobacteria</taxon>
        <taxon>Chromatiales</taxon>
        <taxon>Chromatiaceae</taxon>
        <taxon>Halochromatium</taxon>
    </lineage>
</organism>
<keyword evidence="1 3" id="KW-0456">Lyase</keyword>
<evidence type="ECO:0000256" key="4">
    <source>
        <dbReference type="RuleBase" id="RU003495"/>
    </source>
</evidence>
<feature type="domain" description="RlpA-like protein double-psi beta-barrel" evidence="5">
    <location>
        <begin position="33"/>
        <end position="120"/>
    </location>
</feature>
<dbReference type="PANTHER" id="PTHR34183:SF1">
    <property type="entry name" value="ENDOLYTIC PEPTIDOGLYCAN TRANSGLYCOSYLASE RLPA"/>
    <property type="match status" value="1"/>
</dbReference>
<evidence type="ECO:0000256" key="3">
    <source>
        <dbReference type="HAMAP-Rule" id="MF_02071"/>
    </source>
</evidence>
<dbReference type="AlphaFoldDB" id="A0AAJ0U689"/>
<evidence type="ECO:0000259" key="5">
    <source>
        <dbReference type="Pfam" id="PF03330"/>
    </source>
</evidence>
<gene>
    <name evidence="3" type="primary">rlpA</name>
    <name evidence="6" type="ORF">CKO40_16075</name>
</gene>
<dbReference type="GO" id="GO:0008932">
    <property type="term" value="F:lytic endotransglycosylase activity"/>
    <property type="evidence" value="ECO:0007669"/>
    <property type="project" value="UniProtKB-UniRule"/>
</dbReference>
<dbReference type="CDD" id="cd22268">
    <property type="entry name" value="DPBB_RlpA-like"/>
    <property type="match status" value="1"/>
</dbReference>
<dbReference type="GO" id="GO:0000270">
    <property type="term" value="P:peptidoglycan metabolic process"/>
    <property type="evidence" value="ECO:0007669"/>
    <property type="project" value="UniProtKB-UniRule"/>
</dbReference>
<name>A0AAJ0U689_9GAMM</name>
<keyword evidence="7" id="KW-1185">Reference proteome</keyword>
<reference evidence="6" key="2">
    <citation type="journal article" date="2020" name="Microorganisms">
        <title>Osmotic Adaptation and Compatible Solute Biosynthesis of Phototrophic Bacteria as Revealed from Genome Analyses.</title>
        <authorList>
            <person name="Imhoff J.F."/>
            <person name="Rahn T."/>
            <person name="Kunzel S."/>
            <person name="Keller A."/>
            <person name="Neulinger S.C."/>
        </authorList>
    </citation>
    <scope>NUCLEOTIDE SEQUENCE</scope>
    <source>
        <strain evidence="6">DSM 11080</strain>
    </source>
</reference>